<dbReference type="RefSeq" id="WP_182934860.1">
    <property type="nucleotide sequence ID" value="NZ_AP021927.1"/>
</dbReference>
<keyword evidence="1" id="KW-0472">Membrane</keyword>
<sequence>MEQTADIGAQLVSAATSAMSGGTGAVVGVGAIVLGITAAVKLLHIVRSAMGGRG</sequence>
<gene>
    <name evidence="2" type="ORF">WP2W18E01_22180</name>
</gene>
<accession>A0A6S4T8T8</accession>
<dbReference type="InterPro" id="IPR008020">
    <property type="entry name" value="G8P"/>
</dbReference>
<feature type="transmembrane region" description="Helical" evidence="1">
    <location>
        <begin position="25"/>
        <end position="46"/>
    </location>
</feature>
<reference evidence="2 3" key="1">
    <citation type="submission" date="2019-12" db="EMBL/GenBank/DDBJ databases">
        <title>complete genome sequences of Aeromonas caviae str. WP2-W18-ESBL-01 isolated from wastewater treatment plant effluent.</title>
        <authorList>
            <person name="Sekizuka T."/>
            <person name="Itokawa K."/>
            <person name="Yatsu K."/>
            <person name="Inamine Y."/>
            <person name="Kuroda M."/>
        </authorList>
    </citation>
    <scope>NUCLEOTIDE SEQUENCE [LARGE SCALE GENOMIC DNA]</scope>
    <source>
        <strain evidence="2 3">WP2-W18-ESBL-01</strain>
    </source>
</reference>
<dbReference type="AlphaFoldDB" id="A0A6S4T8T8"/>
<organism evidence="2 3">
    <name type="scientific">Aeromonas caviae</name>
    <name type="common">Aeromonas punctata</name>
    <dbReference type="NCBI Taxonomy" id="648"/>
    <lineage>
        <taxon>Bacteria</taxon>
        <taxon>Pseudomonadati</taxon>
        <taxon>Pseudomonadota</taxon>
        <taxon>Gammaproteobacteria</taxon>
        <taxon>Aeromonadales</taxon>
        <taxon>Aeromonadaceae</taxon>
        <taxon>Aeromonas</taxon>
    </lineage>
</organism>
<protein>
    <submittedName>
        <fullName evidence="2">Uncharacterized protein</fullName>
    </submittedName>
</protein>
<keyword evidence="1" id="KW-0812">Transmembrane</keyword>
<evidence type="ECO:0000256" key="1">
    <source>
        <dbReference type="SAM" id="Phobius"/>
    </source>
</evidence>
<keyword evidence="1" id="KW-1133">Transmembrane helix</keyword>
<evidence type="ECO:0000313" key="2">
    <source>
        <dbReference type="EMBL" id="BBQ30636.1"/>
    </source>
</evidence>
<proteinExistence type="predicted"/>
<dbReference type="Proteomes" id="UP000515756">
    <property type="component" value="Chromosome"/>
</dbReference>
<evidence type="ECO:0000313" key="3">
    <source>
        <dbReference type="Proteomes" id="UP000515756"/>
    </source>
</evidence>
<dbReference type="EMBL" id="AP021927">
    <property type="protein sequence ID" value="BBQ30636.1"/>
    <property type="molecule type" value="Genomic_DNA"/>
</dbReference>
<name>A0A6S4T8T8_AERCA</name>
<dbReference type="Pfam" id="PF05356">
    <property type="entry name" value="Phage_Coat_B"/>
    <property type="match status" value="1"/>
</dbReference>